<dbReference type="Proteomes" id="UP001596494">
    <property type="component" value="Unassembled WGS sequence"/>
</dbReference>
<keyword evidence="3 5" id="KW-1133">Transmembrane helix</keyword>
<evidence type="ECO:0000256" key="3">
    <source>
        <dbReference type="ARBA" id="ARBA00022989"/>
    </source>
</evidence>
<name>A0ABW2K5Q1_9BACI</name>
<evidence type="ECO:0000313" key="7">
    <source>
        <dbReference type="Proteomes" id="UP001596494"/>
    </source>
</evidence>
<dbReference type="PANTHER" id="PTHR39157">
    <property type="entry name" value="INTEGRAL MEMBRANE PROTEIN-RELATED"/>
    <property type="match status" value="1"/>
</dbReference>
<protein>
    <submittedName>
        <fullName evidence="6">DoxX family protein</fullName>
    </submittedName>
</protein>
<dbReference type="PANTHER" id="PTHR39157:SF1">
    <property type="entry name" value="DOXX FAMILY PROTEIN"/>
    <property type="match status" value="1"/>
</dbReference>
<evidence type="ECO:0000256" key="5">
    <source>
        <dbReference type="SAM" id="Phobius"/>
    </source>
</evidence>
<evidence type="ECO:0000256" key="1">
    <source>
        <dbReference type="ARBA" id="ARBA00004141"/>
    </source>
</evidence>
<comment type="caution">
    <text evidence="6">The sequence shown here is derived from an EMBL/GenBank/DDBJ whole genome shotgun (WGS) entry which is preliminary data.</text>
</comment>
<gene>
    <name evidence="6" type="ORF">ACFQMN_10820</name>
</gene>
<dbReference type="Pfam" id="PF07681">
    <property type="entry name" value="DoxX"/>
    <property type="match status" value="1"/>
</dbReference>
<comment type="subcellular location">
    <subcellularLocation>
        <location evidence="1">Membrane</location>
        <topology evidence="1">Multi-pass membrane protein</topology>
    </subcellularLocation>
</comment>
<evidence type="ECO:0000256" key="2">
    <source>
        <dbReference type="ARBA" id="ARBA00022692"/>
    </source>
</evidence>
<feature type="transmembrane region" description="Helical" evidence="5">
    <location>
        <begin position="125"/>
        <end position="144"/>
    </location>
</feature>
<keyword evidence="4 5" id="KW-0472">Membrane</keyword>
<dbReference type="EMBL" id="JBHTBY010000008">
    <property type="protein sequence ID" value="MFC7321376.1"/>
    <property type="molecule type" value="Genomic_DNA"/>
</dbReference>
<keyword evidence="7" id="KW-1185">Reference proteome</keyword>
<evidence type="ECO:0000256" key="4">
    <source>
        <dbReference type="ARBA" id="ARBA00023136"/>
    </source>
</evidence>
<dbReference type="RefSeq" id="WP_289216474.1">
    <property type="nucleotide sequence ID" value="NZ_JAPVRC010000006.1"/>
</dbReference>
<keyword evidence="2 5" id="KW-0812">Transmembrane</keyword>
<feature type="transmembrane region" description="Helical" evidence="5">
    <location>
        <begin position="102"/>
        <end position="119"/>
    </location>
</feature>
<sequence>MIKQWFTEHVSAAIILLGLRIYLGYSWFTSGLGKITGGFDTSGYLQGAIGKAQGEDAIVQPWWGAFLETFALPNSGLFTFLVMWGELLVGLALLIGLLTKTGAFFGMLMNMAFLLSGTISSNPEMLIIGSLIILGGTNAGRIGLDRYVKSIMKQKNLTSVKKKAA</sequence>
<feature type="transmembrane region" description="Helical" evidence="5">
    <location>
        <begin position="76"/>
        <end position="95"/>
    </location>
</feature>
<feature type="transmembrane region" description="Helical" evidence="5">
    <location>
        <begin position="12"/>
        <end position="28"/>
    </location>
</feature>
<proteinExistence type="predicted"/>
<organism evidence="6 7">
    <name type="scientific">Halobacillus campisalis</name>
    <dbReference type="NCBI Taxonomy" id="435909"/>
    <lineage>
        <taxon>Bacteria</taxon>
        <taxon>Bacillati</taxon>
        <taxon>Bacillota</taxon>
        <taxon>Bacilli</taxon>
        <taxon>Bacillales</taxon>
        <taxon>Bacillaceae</taxon>
        <taxon>Halobacillus</taxon>
    </lineage>
</organism>
<accession>A0ABW2K5Q1</accession>
<dbReference type="InterPro" id="IPR032808">
    <property type="entry name" value="DoxX"/>
</dbReference>
<reference evidence="7" key="1">
    <citation type="journal article" date="2019" name="Int. J. Syst. Evol. Microbiol.">
        <title>The Global Catalogue of Microorganisms (GCM) 10K type strain sequencing project: providing services to taxonomists for standard genome sequencing and annotation.</title>
        <authorList>
            <consortium name="The Broad Institute Genomics Platform"/>
            <consortium name="The Broad Institute Genome Sequencing Center for Infectious Disease"/>
            <person name="Wu L."/>
            <person name="Ma J."/>
        </authorList>
    </citation>
    <scope>NUCLEOTIDE SEQUENCE [LARGE SCALE GENOMIC DNA]</scope>
    <source>
        <strain evidence="7">CCUG 73951</strain>
    </source>
</reference>
<evidence type="ECO:0000313" key="6">
    <source>
        <dbReference type="EMBL" id="MFC7321376.1"/>
    </source>
</evidence>